<dbReference type="InterPro" id="IPR016484">
    <property type="entry name" value="GTPase_Der"/>
</dbReference>
<dbReference type="GO" id="GO:0042254">
    <property type="term" value="P:ribosome biogenesis"/>
    <property type="evidence" value="ECO:0007669"/>
    <property type="project" value="UniProtKB-KW"/>
</dbReference>
<dbReference type="FunFam" id="3.40.50.300:FF:000494">
    <property type="entry name" value="tRNA modification GTPase MnmE"/>
    <property type="match status" value="1"/>
</dbReference>
<evidence type="ECO:0000256" key="3">
    <source>
        <dbReference type="ARBA" id="ARBA00022517"/>
    </source>
</evidence>
<evidence type="ECO:0000259" key="8">
    <source>
        <dbReference type="PROSITE" id="PS51712"/>
    </source>
</evidence>
<dbReference type="PRINTS" id="PR00326">
    <property type="entry name" value="GTP1OBG"/>
</dbReference>
<dbReference type="Pfam" id="PF01926">
    <property type="entry name" value="MMR_HSR1"/>
    <property type="match status" value="2"/>
</dbReference>
<gene>
    <name evidence="9" type="ORF">METZ01_LOCUS259761</name>
</gene>
<dbReference type="NCBIfam" id="TIGR00231">
    <property type="entry name" value="small_GTP"/>
    <property type="match status" value="2"/>
</dbReference>
<comment type="similarity">
    <text evidence="1">Belongs to the TRAFAC class TrmE-Era-EngA-EngB-Septin-like GTPase superfamily. EngA (Der) GTPase family.</text>
</comment>
<keyword evidence="3" id="KW-0690">Ribosome biogenesis</keyword>
<dbReference type="AlphaFoldDB" id="A0A382J6A8"/>
<dbReference type="GO" id="GO:0043022">
    <property type="term" value="F:ribosome binding"/>
    <property type="evidence" value="ECO:0007669"/>
    <property type="project" value="TreeGrafter"/>
</dbReference>
<dbReference type="CDD" id="cd01894">
    <property type="entry name" value="EngA1"/>
    <property type="match status" value="1"/>
</dbReference>
<reference evidence="9" key="1">
    <citation type="submission" date="2018-05" db="EMBL/GenBank/DDBJ databases">
        <authorList>
            <person name="Lanie J.A."/>
            <person name="Ng W.-L."/>
            <person name="Kazmierczak K.M."/>
            <person name="Andrzejewski T.M."/>
            <person name="Davidsen T.M."/>
            <person name="Wayne K.J."/>
            <person name="Tettelin H."/>
            <person name="Glass J.I."/>
            <person name="Rusch D."/>
            <person name="Podicherti R."/>
            <person name="Tsui H.-C.T."/>
            <person name="Winkler M.E."/>
        </authorList>
    </citation>
    <scope>NUCLEOTIDE SEQUENCE</scope>
</reference>
<evidence type="ECO:0000256" key="7">
    <source>
        <dbReference type="ARBA" id="ARBA00032345"/>
    </source>
</evidence>
<protein>
    <recommendedName>
        <fullName evidence="2">GTPase Der</fullName>
    </recommendedName>
    <alternativeName>
        <fullName evidence="7">GTP-binding protein EngA</fullName>
    </alternativeName>
</protein>
<dbReference type="InterPro" id="IPR005225">
    <property type="entry name" value="Small_GTP-bd"/>
</dbReference>
<dbReference type="EMBL" id="UINC01071749">
    <property type="protein sequence ID" value="SVC06907.1"/>
    <property type="molecule type" value="Genomic_DNA"/>
</dbReference>
<dbReference type="InterPro" id="IPR027417">
    <property type="entry name" value="P-loop_NTPase"/>
</dbReference>
<organism evidence="9">
    <name type="scientific">marine metagenome</name>
    <dbReference type="NCBI Taxonomy" id="408172"/>
    <lineage>
        <taxon>unclassified sequences</taxon>
        <taxon>metagenomes</taxon>
        <taxon>ecological metagenomes</taxon>
    </lineage>
</organism>
<keyword evidence="5" id="KW-0547">Nucleotide-binding</keyword>
<evidence type="ECO:0000256" key="4">
    <source>
        <dbReference type="ARBA" id="ARBA00022737"/>
    </source>
</evidence>
<evidence type="ECO:0000256" key="6">
    <source>
        <dbReference type="ARBA" id="ARBA00023134"/>
    </source>
</evidence>
<dbReference type="GO" id="GO:0005525">
    <property type="term" value="F:GTP binding"/>
    <property type="evidence" value="ECO:0007669"/>
    <property type="project" value="UniProtKB-KW"/>
</dbReference>
<evidence type="ECO:0000256" key="1">
    <source>
        <dbReference type="ARBA" id="ARBA00008279"/>
    </source>
</evidence>
<dbReference type="PANTHER" id="PTHR43834">
    <property type="entry name" value="GTPASE DER"/>
    <property type="match status" value="1"/>
</dbReference>
<dbReference type="NCBIfam" id="TIGR03594">
    <property type="entry name" value="GTPase_EngA"/>
    <property type="match status" value="1"/>
</dbReference>
<dbReference type="Gene3D" id="3.40.50.300">
    <property type="entry name" value="P-loop containing nucleotide triphosphate hydrolases"/>
    <property type="match status" value="2"/>
</dbReference>
<dbReference type="SUPFAM" id="SSF52540">
    <property type="entry name" value="P-loop containing nucleoside triphosphate hydrolases"/>
    <property type="match status" value="2"/>
</dbReference>
<dbReference type="CDD" id="cd01895">
    <property type="entry name" value="EngA2"/>
    <property type="match status" value="1"/>
</dbReference>
<accession>A0A382J6A8</accession>
<dbReference type="PROSITE" id="PS51712">
    <property type="entry name" value="G_ENGA"/>
    <property type="match status" value="1"/>
</dbReference>
<evidence type="ECO:0000256" key="2">
    <source>
        <dbReference type="ARBA" id="ARBA00020953"/>
    </source>
</evidence>
<evidence type="ECO:0000256" key="5">
    <source>
        <dbReference type="ARBA" id="ARBA00022741"/>
    </source>
</evidence>
<name>A0A382J6A8_9ZZZZ</name>
<evidence type="ECO:0000313" key="9">
    <source>
        <dbReference type="EMBL" id="SVC06907.1"/>
    </source>
</evidence>
<feature type="non-terminal residue" evidence="9">
    <location>
        <position position="322"/>
    </location>
</feature>
<keyword evidence="4" id="KW-0677">Repeat</keyword>
<sequence length="322" mass="36549">MPNPTIAILGKPNVGKSTLFNRLIGNSQSIVSSEEGVTRDRIYGQFDWQGKEFNIIDTGGYIPNSEDMIETQVRLQIQIAAEEADMLILLVDGRSSITSSDYYLARQIQKSEKPYLLVINKIDELHMEKITTEYYELGMGDFYTVSAQNNRSVGDMLDGIMEKLSEWDFTIDSKNDYINLAIVGMPNVGKSSLMNALLQEEKSIVTPLAGTTRDSIDSYLRYYMEDIRLIDTAGLRKKSKISGDIEFYSSVRTYRVINDCDITAVLIDADKGFNNQDKDIVRYVINSGKGLILVVNKWDLLEKDTHTQKVFRQDIIDQFPKL</sequence>
<keyword evidence="6" id="KW-0342">GTP-binding</keyword>
<dbReference type="PANTHER" id="PTHR43834:SF6">
    <property type="entry name" value="GTPASE DER"/>
    <property type="match status" value="1"/>
</dbReference>
<dbReference type="InterPro" id="IPR006073">
    <property type="entry name" value="GTP-bd"/>
</dbReference>
<proteinExistence type="inferred from homology"/>
<dbReference type="InterPro" id="IPR031166">
    <property type="entry name" value="G_ENGA"/>
</dbReference>
<feature type="domain" description="EngA-type G" evidence="8">
    <location>
        <begin position="4"/>
        <end position="168"/>
    </location>
</feature>
<dbReference type="FunFam" id="3.40.50.300:FF:000057">
    <property type="entry name" value="GTPase Der"/>
    <property type="match status" value="1"/>
</dbReference>